<gene>
    <name evidence="1" type="ORF">EV146_102315</name>
</gene>
<evidence type="ECO:0000313" key="2">
    <source>
        <dbReference type="Proteomes" id="UP000295689"/>
    </source>
</evidence>
<dbReference type="Proteomes" id="UP000295689">
    <property type="component" value="Unassembled WGS sequence"/>
</dbReference>
<name>A0A4R2BL12_9BACI</name>
<organism evidence="1 2">
    <name type="scientific">Mesobacillus foraminis</name>
    <dbReference type="NCBI Taxonomy" id="279826"/>
    <lineage>
        <taxon>Bacteria</taxon>
        <taxon>Bacillati</taxon>
        <taxon>Bacillota</taxon>
        <taxon>Bacilli</taxon>
        <taxon>Bacillales</taxon>
        <taxon>Bacillaceae</taxon>
        <taxon>Mesobacillus</taxon>
    </lineage>
</organism>
<accession>A0A4R2BL12</accession>
<reference evidence="1 2" key="1">
    <citation type="journal article" date="2015" name="Stand. Genomic Sci.">
        <title>Genomic Encyclopedia of Bacterial and Archaeal Type Strains, Phase III: the genomes of soil and plant-associated and newly described type strains.</title>
        <authorList>
            <person name="Whitman W.B."/>
            <person name="Woyke T."/>
            <person name="Klenk H.P."/>
            <person name="Zhou Y."/>
            <person name="Lilburn T.G."/>
            <person name="Beck B.J."/>
            <person name="De Vos P."/>
            <person name="Vandamme P."/>
            <person name="Eisen J.A."/>
            <person name="Garrity G."/>
            <person name="Hugenholtz P."/>
            <person name="Kyrpides N.C."/>
        </authorList>
    </citation>
    <scope>NUCLEOTIDE SEQUENCE [LARGE SCALE GENOMIC DNA]</scope>
    <source>
        <strain evidence="1 2">CV53</strain>
    </source>
</reference>
<evidence type="ECO:0000313" key="1">
    <source>
        <dbReference type="EMBL" id="TCN27365.1"/>
    </source>
</evidence>
<evidence type="ECO:0008006" key="3">
    <source>
        <dbReference type="Google" id="ProtNLM"/>
    </source>
</evidence>
<dbReference type="EMBL" id="SLVV01000002">
    <property type="protein sequence ID" value="TCN27365.1"/>
    <property type="molecule type" value="Genomic_DNA"/>
</dbReference>
<protein>
    <recommendedName>
        <fullName evidence="3">Group-specific protein</fullName>
    </recommendedName>
</protein>
<dbReference type="AlphaFoldDB" id="A0A4R2BL12"/>
<comment type="caution">
    <text evidence="1">The sequence shown here is derived from an EMBL/GenBank/DDBJ whole genome shotgun (WGS) entry which is preliminary data.</text>
</comment>
<sequence length="79" mass="9470">MSVGECKLNHSHEDVRRKYEEQAAYLPEELKPLFGTFFEGEHTQEILNEVFHLLKKYDLAVEEEKEERNNRLYMVVKNV</sequence>
<proteinExistence type="predicted"/>
<keyword evidence="2" id="KW-1185">Reference proteome</keyword>